<name>A0A087HIH4_ARAAL</name>
<keyword evidence="2" id="KW-1185">Reference proteome</keyword>
<dbReference type="AlphaFoldDB" id="A0A087HIH4"/>
<organism evidence="1 2">
    <name type="scientific">Arabis alpina</name>
    <name type="common">Alpine rock-cress</name>
    <dbReference type="NCBI Taxonomy" id="50452"/>
    <lineage>
        <taxon>Eukaryota</taxon>
        <taxon>Viridiplantae</taxon>
        <taxon>Streptophyta</taxon>
        <taxon>Embryophyta</taxon>
        <taxon>Tracheophyta</taxon>
        <taxon>Spermatophyta</taxon>
        <taxon>Magnoliopsida</taxon>
        <taxon>eudicotyledons</taxon>
        <taxon>Gunneridae</taxon>
        <taxon>Pentapetalae</taxon>
        <taxon>rosids</taxon>
        <taxon>malvids</taxon>
        <taxon>Brassicales</taxon>
        <taxon>Brassicaceae</taxon>
        <taxon>Arabideae</taxon>
        <taxon>Arabis</taxon>
    </lineage>
</organism>
<dbReference type="OrthoDB" id="1064716at2759"/>
<evidence type="ECO:0000313" key="1">
    <source>
        <dbReference type="EMBL" id="KFK41926.1"/>
    </source>
</evidence>
<sequence>MFLICFGYNNASKQKGFKILSSLLKPLMSTTTKEVEKLRKRIRETILWRGKPVMRRIKGRYVREDCNCDGLTKTFLANRSVWNGYGEDDDLATSSACEICFWHYEAQLFFDNIGE</sequence>
<dbReference type="EMBL" id="CM002870">
    <property type="protein sequence ID" value="KFK41926.1"/>
    <property type="molecule type" value="Genomic_DNA"/>
</dbReference>
<dbReference type="eggNOG" id="KOG0851">
    <property type="taxonomic scope" value="Eukaryota"/>
</dbReference>
<accession>A0A087HIH4</accession>
<reference evidence="2" key="1">
    <citation type="journal article" date="2015" name="Nat. Plants">
        <title>Genome expansion of Arabis alpina linked with retrotransposition and reduced symmetric DNA methylation.</title>
        <authorList>
            <person name="Willing E.M."/>
            <person name="Rawat V."/>
            <person name="Mandakova T."/>
            <person name="Maumus F."/>
            <person name="James G.V."/>
            <person name="Nordstroem K.J."/>
            <person name="Becker C."/>
            <person name="Warthmann N."/>
            <person name="Chica C."/>
            <person name="Szarzynska B."/>
            <person name="Zytnicki M."/>
            <person name="Albani M.C."/>
            <person name="Kiefer C."/>
            <person name="Bergonzi S."/>
            <person name="Castaings L."/>
            <person name="Mateos J.L."/>
            <person name="Berns M.C."/>
            <person name="Bujdoso N."/>
            <person name="Piofczyk T."/>
            <person name="de Lorenzo L."/>
            <person name="Barrero-Sicilia C."/>
            <person name="Mateos I."/>
            <person name="Piednoel M."/>
            <person name="Hagmann J."/>
            <person name="Chen-Min-Tao R."/>
            <person name="Iglesias-Fernandez R."/>
            <person name="Schuster S.C."/>
            <person name="Alonso-Blanco C."/>
            <person name="Roudier F."/>
            <person name="Carbonero P."/>
            <person name="Paz-Ares J."/>
            <person name="Davis S.J."/>
            <person name="Pecinka A."/>
            <person name="Quesneville H."/>
            <person name="Colot V."/>
            <person name="Lysak M.A."/>
            <person name="Weigel D."/>
            <person name="Coupland G."/>
            <person name="Schneeberger K."/>
        </authorList>
    </citation>
    <scope>NUCLEOTIDE SEQUENCE [LARGE SCALE GENOMIC DNA]</scope>
    <source>
        <strain evidence="2">cv. Pajares</strain>
    </source>
</reference>
<evidence type="ECO:0000313" key="2">
    <source>
        <dbReference type="Proteomes" id="UP000029120"/>
    </source>
</evidence>
<gene>
    <name evidence="1" type="ordered locus">AALP_Aa2g189800</name>
</gene>
<protein>
    <submittedName>
        <fullName evidence="1">Uncharacterized protein</fullName>
    </submittedName>
</protein>
<proteinExistence type="predicted"/>
<dbReference type="Proteomes" id="UP000029120">
    <property type="component" value="Chromosome 2"/>
</dbReference>
<dbReference type="Gramene" id="KFK41926">
    <property type="protein sequence ID" value="KFK41926"/>
    <property type="gene ID" value="AALP_AA2G189800"/>
</dbReference>